<evidence type="ECO:0000313" key="2">
    <source>
        <dbReference type="EMBL" id="CAA9424752.1"/>
    </source>
</evidence>
<gene>
    <name evidence="2" type="ORF">AVDCRST_MAG82-1690</name>
</gene>
<accession>A0A6J4Q0F7</accession>
<organism evidence="2">
    <name type="scientific">uncultured Rubrobacteraceae bacterium</name>
    <dbReference type="NCBI Taxonomy" id="349277"/>
    <lineage>
        <taxon>Bacteria</taxon>
        <taxon>Bacillati</taxon>
        <taxon>Actinomycetota</taxon>
        <taxon>Rubrobacteria</taxon>
        <taxon>Rubrobacterales</taxon>
        <taxon>Rubrobacteraceae</taxon>
        <taxon>environmental samples</taxon>
    </lineage>
</organism>
<sequence>MVLRRLRDIFGGPDRPTGEPAHLYGLEEEERARIGTEEDPLRNFEAAMQRNEEAELAVRNGDTERAIKLYEVSIREEFVGSHPYERLSSVYESRHNPAEALRVCEAFTRLAASGKMPRGAQRSADRKLPEFEARIQRYRRSLDEER</sequence>
<name>A0A6J4Q0F7_9ACTN</name>
<evidence type="ECO:0000256" key="1">
    <source>
        <dbReference type="SAM" id="MobiDB-lite"/>
    </source>
</evidence>
<proteinExistence type="predicted"/>
<reference evidence="2" key="1">
    <citation type="submission" date="2020-02" db="EMBL/GenBank/DDBJ databases">
        <authorList>
            <person name="Meier V. D."/>
        </authorList>
    </citation>
    <scope>NUCLEOTIDE SEQUENCE</scope>
    <source>
        <strain evidence="2">AVDCRST_MAG82</strain>
    </source>
</reference>
<dbReference type="EMBL" id="CADCVA010000243">
    <property type="protein sequence ID" value="CAA9424752.1"/>
    <property type="molecule type" value="Genomic_DNA"/>
</dbReference>
<evidence type="ECO:0008006" key="3">
    <source>
        <dbReference type="Google" id="ProtNLM"/>
    </source>
</evidence>
<protein>
    <recommendedName>
        <fullName evidence="3">Tetratricopeptide repeat protein</fullName>
    </recommendedName>
</protein>
<feature type="region of interest" description="Disordered" evidence="1">
    <location>
        <begin position="1"/>
        <end position="28"/>
    </location>
</feature>
<dbReference type="AlphaFoldDB" id="A0A6J4Q0F7"/>